<dbReference type="EMBL" id="CP134187">
    <property type="protein sequence ID" value="WPB02501.1"/>
    <property type="molecule type" value="Genomic_DNA"/>
</dbReference>
<reference evidence="2 3" key="1">
    <citation type="submission" date="2023-09" db="EMBL/GenBank/DDBJ databases">
        <title>Complete-Gapless Cercospora beticola genome.</title>
        <authorList>
            <person name="Wyatt N.A."/>
            <person name="Spanner R.E."/>
            <person name="Bolton M.D."/>
        </authorList>
    </citation>
    <scope>NUCLEOTIDE SEQUENCE [LARGE SCALE GENOMIC DNA]</scope>
    <source>
        <strain evidence="2">Cb09-40</strain>
    </source>
</reference>
<dbReference type="Pfam" id="PF06985">
    <property type="entry name" value="HET"/>
    <property type="match status" value="1"/>
</dbReference>
<feature type="domain" description="Heterokaryon incompatibility" evidence="1">
    <location>
        <begin position="37"/>
        <end position="184"/>
    </location>
</feature>
<proteinExistence type="predicted"/>
<evidence type="ECO:0000313" key="3">
    <source>
        <dbReference type="Proteomes" id="UP001302367"/>
    </source>
</evidence>
<organism evidence="2 3">
    <name type="scientific">Cercospora beticola</name>
    <name type="common">Sugarbeet leaf spot fungus</name>
    <dbReference type="NCBI Taxonomy" id="122368"/>
    <lineage>
        <taxon>Eukaryota</taxon>
        <taxon>Fungi</taxon>
        <taxon>Dikarya</taxon>
        <taxon>Ascomycota</taxon>
        <taxon>Pezizomycotina</taxon>
        <taxon>Dothideomycetes</taxon>
        <taxon>Dothideomycetidae</taxon>
        <taxon>Mycosphaerellales</taxon>
        <taxon>Mycosphaerellaceae</taxon>
        <taxon>Cercospora</taxon>
    </lineage>
</organism>
<accession>A0ABZ0NSN4</accession>
<dbReference type="PANTHER" id="PTHR33112:SF16">
    <property type="entry name" value="HETEROKARYON INCOMPATIBILITY DOMAIN-CONTAINING PROTEIN"/>
    <property type="match status" value="1"/>
</dbReference>
<keyword evidence="3" id="KW-1185">Reference proteome</keyword>
<dbReference type="Proteomes" id="UP001302367">
    <property type="component" value="Chromosome 4"/>
</dbReference>
<dbReference type="RefSeq" id="XP_065458973.1">
    <property type="nucleotide sequence ID" value="XM_065602901.1"/>
</dbReference>
<dbReference type="GeneID" id="90644348"/>
<sequence length="374" mass="42313">MKTPKDESVADRPHLRSVRVIDTQTLKLVDLPDGADFVALSYTWSSEPFMSLLKSTHESLFEAINLEDVPPTISGSIQVVQAIGERYLWADRLCIIQDSPDDKAIQLTQMDNIYRRAVLTIVAAASALDGTDKGLPGVRKGTRRVQQAKATIRQDFRLIQTRASVLDTAIWHSRWSTRAWTYQEDEMSKRQLVFLPQQVAFYCPKETLHEDYVRRTCLHNADEQEVFRKKNGTLPICCRYEISPSSDDFEGPSMSGAAHSYGAIVREYTARQITVSTDILNAIDGLFRIVTKETQERFLCGLPLALLVTDWLVWRPIDYSERRKQVAFGVEAKETDPTFLPSWSWAGWKGRVDYPLGVTSFESGAPSSDCEPLV</sequence>
<gene>
    <name evidence="2" type="ORF">RHO25_007137</name>
</gene>
<protein>
    <recommendedName>
        <fullName evidence="1">Heterokaryon incompatibility domain-containing protein</fullName>
    </recommendedName>
</protein>
<evidence type="ECO:0000313" key="2">
    <source>
        <dbReference type="EMBL" id="WPB02501.1"/>
    </source>
</evidence>
<dbReference type="InterPro" id="IPR010730">
    <property type="entry name" value="HET"/>
</dbReference>
<evidence type="ECO:0000259" key="1">
    <source>
        <dbReference type="Pfam" id="PF06985"/>
    </source>
</evidence>
<name>A0ABZ0NSN4_CERBT</name>
<dbReference type="PANTHER" id="PTHR33112">
    <property type="entry name" value="DOMAIN PROTEIN, PUTATIVE-RELATED"/>
    <property type="match status" value="1"/>
</dbReference>